<sequence>MISRPFCPQDHPQRSRRRLGGFDAHKALARAHCPTAGATGGILLEPFALAPRSVQRRLSPRRHRPTVHMQQQISDKERASKSRSH</sequence>
<name>A0A2U7UBE6_9VIRU</name>
<gene>
    <name evidence="2" type="ORF">pneo_cds_149</name>
</gene>
<organism evidence="2">
    <name type="scientific">Pandoravirus neocaledonia</name>
    <dbReference type="NCBI Taxonomy" id="2107708"/>
    <lineage>
        <taxon>Viruses</taxon>
        <taxon>Pandoravirus</taxon>
    </lineage>
</organism>
<dbReference type="EMBL" id="MG011690">
    <property type="protein sequence ID" value="AVK75756.1"/>
    <property type="molecule type" value="Genomic_DNA"/>
</dbReference>
<feature type="compositionally biased region" description="Basic and acidic residues" evidence="1">
    <location>
        <begin position="74"/>
        <end position="85"/>
    </location>
</feature>
<accession>A0A2U7UBE6</accession>
<dbReference type="RefSeq" id="YP_009481759.1">
    <property type="nucleotide sequence ID" value="NC_037666.1"/>
</dbReference>
<protein>
    <submittedName>
        <fullName evidence="2">Uncharacterized protein</fullName>
    </submittedName>
</protein>
<dbReference type="Proteomes" id="UP000249287">
    <property type="component" value="Segment"/>
</dbReference>
<evidence type="ECO:0000256" key="1">
    <source>
        <dbReference type="SAM" id="MobiDB-lite"/>
    </source>
</evidence>
<proteinExistence type="predicted"/>
<reference evidence="2" key="1">
    <citation type="journal article" date="2018" name="Nat. Commun.">
        <title>Diversity and evolution of the emerging Pandoraviridae family.</title>
        <authorList>
            <person name="Legendre M."/>
            <person name="Fabre E."/>
            <person name="Poirot O."/>
            <person name="Jeudy S."/>
            <person name="Lartigue A."/>
            <person name="Alempic J.M."/>
            <person name="Beucher L."/>
            <person name="Philippe N."/>
            <person name="Bertaux L."/>
            <person name="Christo-Foroux E."/>
            <person name="Labadie K."/>
            <person name="Coute Y."/>
            <person name="Abergel C."/>
            <person name="Claverie J.M."/>
        </authorList>
    </citation>
    <scope>NUCLEOTIDE SEQUENCE [LARGE SCALE GENOMIC DNA]</scope>
    <source>
        <strain evidence="2">Neocaledonia</strain>
    </source>
</reference>
<evidence type="ECO:0000313" key="2">
    <source>
        <dbReference type="EMBL" id="AVK75756.1"/>
    </source>
</evidence>
<dbReference type="GeneID" id="36842469"/>
<feature type="region of interest" description="Disordered" evidence="1">
    <location>
        <begin position="1"/>
        <end position="20"/>
    </location>
</feature>
<feature type="region of interest" description="Disordered" evidence="1">
    <location>
        <begin position="53"/>
        <end position="85"/>
    </location>
</feature>
<dbReference type="KEGG" id="vg:36842469"/>
<feature type="compositionally biased region" description="Basic residues" evidence="1">
    <location>
        <begin position="54"/>
        <end position="66"/>
    </location>
</feature>